<organism evidence="1 2">
    <name type="scientific">Tilletia indica</name>
    <dbReference type="NCBI Taxonomy" id="43049"/>
    <lineage>
        <taxon>Eukaryota</taxon>
        <taxon>Fungi</taxon>
        <taxon>Dikarya</taxon>
        <taxon>Basidiomycota</taxon>
        <taxon>Ustilaginomycotina</taxon>
        <taxon>Exobasidiomycetes</taxon>
        <taxon>Tilletiales</taxon>
        <taxon>Tilletiaceae</taxon>
        <taxon>Tilletia</taxon>
    </lineage>
</organism>
<protein>
    <submittedName>
        <fullName evidence="1">Uncharacterized protein</fullName>
    </submittedName>
</protein>
<evidence type="ECO:0000313" key="1">
    <source>
        <dbReference type="EMBL" id="KAE8244531.1"/>
    </source>
</evidence>
<comment type="caution">
    <text evidence="1">The sequence shown here is derived from an EMBL/GenBank/DDBJ whole genome shotgun (WGS) entry which is preliminary data.</text>
</comment>
<proteinExistence type="predicted"/>
<evidence type="ECO:0000313" key="2">
    <source>
        <dbReference type="Proteomes" id="UP000077521"/>
    </source>
</evidence>
<gene>
    <name evidence="1" type="ORF">A4X13_0g6521</name>
</gene>
<dbReference type="AlphaFoldDB" id="A0A177T7Q0"/>
<dbReference type="Proteomes" id="UP000077521">
    <property type="component" value="Unassembled WGS sequence"/>
</dbReference>
<sequence length="84" mass="9428">MKRGIYTGSDRSRPASSLARWLSKRYGLPMQPFAFGFVLFALSIWRVLIAVILLGVDSSLLVSRVWRGSGQRARQERFPAGSVE</sequence>
<keyword evidence="2" id="KW-1185">Reference proteome</keyword>
<dbReference type="EMBL" id="LWDF02000633">
    <property type="protein sequence ID" value="KAE8244531.1"/>
    <property type="molecule type" value="Genomic_DNA"/>
</dbReference>
<accession>A0A177T7Q0</accession>
<reference evidence="1" key="1">
    <citation type="submission" date="2016-04" db="EMBL/GenBank/DDBJ databases">
        <authorList>
            <person name="Nguyen H.D."/>
            <person name="Samba Siva P."/>
            <person name="Cullis J."/>
            <person name="Levesque C.A."/>
            <person name="Hambleton S."/>
        </authorList>
    </citation>
    <scope>NUCLEOTIDE SEQUENCE</scope>
    <source>
        <strain evidence="1">DAOMC 236416</strain>
    </source>
</reference>
<reference evidence="1" key="2">
    <citation type="journal article" date="2019" name="IMA Fungus">
        <title>Genome sequencing and comparison of five Tilletia species to identify candidate genes for the detection of regulated species infecting wheat.</title>
        <authorList>
            <person name="Nguyen H.D.T."/>
            <person name="Sultana T."/>
            <person name="Kesanakurti P."/>
            <person name="Hambleton S."/>
        </authorList>
    </citation>
    <scope>NUCLEOTIDE SEQUENCE</scope>
    <source>
        <strain evidence="1">DAOMC 236416</strain>
    </source>
</reference>
<name>A0A177T7Q0_9BASI</name>